<dbReference type="VEuPathDB" id="FungiDB:PC110_g11675"/>
<dbReference type="InterPro" id="IPR032675">
    <property type="entry name" value="LRR_dom_sf"/>
</dbReference>
<organism evidence="3 6">
    <name type="scientific">Phytophthora cactorum</name>
    <dbReference type="NCBI Taxonomy" id="29920"/>
    <lineage>
        <taxon>Eukaryota</taxon>
        <taxon>Sar</taxon>
        <taxon>Stramenopiles</taxon>
        <taxon>Oomycota</taxon>
        <taxon>Peronosporomycetes</taxon>
        <taxon>Peronosporales</taxon>
        <taxon>Peronosporaceae</taxon>
        <taxon>Phytophthora</taxon>
    </lineage>
</organism>
<comment type="caution">
    <text evidence="3">The sequence shown here is derived from an EMBL/GenBank/DDBJ whole genome shotgun (WGS) entry which is preliminary data.</text>
</comment>
<dbReference type="AlphaFoldDB" id="A0A8T1KHV5"/>
<dbReference type="EMBL" id="RCMK01000343">
    <property type="protein sequence ID" value="KAG2935105.1"/>
    <property type="molecule type" value="Genomic_DNA"/>
</dbReference>
<evidence type="ECO:0000313" key="2">
    <source>
        <dbReference type="EMBL" id="KAG2855710.1"/>
    </source>
</evidence>
<dbReference type="Proteomes" id="UP000736787">
    <property type="component" value="Unassembled WGS sequence"/>
</dbReference>
<reference evidence="3" key="1">
    <citation type="submission" date="2018-10" db="EMBL/GenBank/DDBJ databases">
        <title>Effector identification in a new, highly contiguous assembly of the strawberry crown rot pathogen Phytophthora cactorum.</title>
        <authorList>
            <person name="Armitage A.D."/>
            <person name="Nellist C.F."/>
            <person name="Bates H."/>
            <person name="Vickerstaff R.J."/>
            <person name="Harrison R.J."/>
        </authorList>
    </citation>
    <scope>NUCLEOTIDE SEQUENCE</scope>
    <source>
        <strain evidence="2">15-7</strain>
        <strain evidence="3">4032</strain>
        <strain evidence="4">4040</strain>
        <strain evidence="5">P415</strain>
    </source>
</reference>
<evidence type="ECO:0000313" key="4">
    <source>
        <dbReference type="EMBL" id="KAG2935105.1"/>
    </source>
</evidence>
<name>A0A8T1KHV5_9STRA</name>
<dbReference type="SUPFAM" id="SSF52047">
    <property type="entry name" value="RNI-like"/>
    <property type="match status" value="1"/>
</dbReference>
<dbReference type="EMBL" id="RCML01000350">
    <property type="protein sequence ID" value="KAG2979897.1"/>
    <property type="molecule type" value="Genomic_DNA"/>
</dbReference>
<evidence type="ECO:0000256" key="1">
    <source>
        <dbReference type="SAM" id="MobiDB-lite"/>
    </source>
</evidence>
<sequence length="696" mass="77226">MRGESQRLSAHLKAAYAEIERLRIVYSHAIEQLEVYALSNLSPQSAAQWYEMYLRVVDLGVQIRRGEIRHRTTQRFKYPCMHKTGTKGAVHSGLSIDDGNGIFQLIENGNLVKESWLEKWFGKMDILDRDVIGLLDKRVTRCLEDFRRQRSVFYDRLETTGKDPHEKMVVFGAPGAASLILAKVTRTCFGPKNCSCKEDAAPWEDFCLKSGDPHVQKLSSPEVAGTAVTAQVNDVGIMDIKRQMGFEELSREEKREDTAALARDAAELARRRIPRRQNSAVAGGQSAPPSARSIYQKKCEENGSKPKRHLTVMLAVKKGSHYLNLSDIGFHSADDLQILVDIFSTTGLPPVKELDMSNGFFNAEAFQMLCQLLRVTPLRQSIERLSLRSIAVPARADFATLMQILTSEPSSSFNSLPALGNLKTLDLSFNTLSFEGGAQLQPLLSSLQRLEDLSLESCFPEPVLSFESSIDRKATEESVRGALAGVSNRLERLNFGLNYAAIESRWLDALFAPGNTFQKLDLYGMSSSSTESSGTPEPMGVDWQAGEAWDLQQVETLKSSSSCVVYSEKLLGALCAELQSGFAQLKHLDIEVNIGSGHGSGNQMDKKVGDAIMRIADYGVLRSCRIGCYTRSVISDAVPSASHASRDIVGCCRFKDEKDDSGGRDYLWWSSSTKFQFVLSSNANNSRTHIRISRRD</sequence>
<dbReference type="Proteomes" id="UP000735874">
    <property type="component" value="Unassembled WGS sequence"/>
</dbReference>
<gene>
    <name evidence="2" type="ORF">PC113_g12211</name>
    <name evidence="3" type="ORF">PC115_g14416</name>
    <name evidence="4" type="ORF">PC117_g12470</name>
    <name evidence="5" type="ORF">PC118_g11516</name>
</gene>
<evidence type="ECO:0000313" key="5">
    <source>
        <dbReference type="EMBL" id="KAG2979897.1"/>
    </source>
</evidence>
<proteinExistence type="predicted"/>
<dbReference type="SMART" id="SM00368">
    <property type="entry name" value="LRR_RI"/>
    <property type="match status" value="2"/>
</dbReference>
<evidence type="ECO:0000313" key="6">
    <source>
        <dbReference type="Proteomes" id="UP000774804"/>
    </source>
</evidence>
<dbReference type="EMBL" id="RCMI01000550">
    <property type="protein sequence ID" value="KAG2906037.1"/>
    <property type="molecule type" value="Genomic_DNA"/>
</dbReference>
<dbReference type="Proteomes" id="UP000774804">
    <property type="component" value="Unassembled WGS sequence"/>
</dbReference>
<accession>A0A8T1KHV5</accession>
<feature type="region of interest" description="Disordered" evidence="1">
    <location>
        <begin position="272"/>
        <end position="293"/>
    </location>
</feature>
<dbReference type="Gene3D" id="3.80.10.10">
    <property type="entry name" value="Ribonuclease Inhibitor"/>
    <property type="match status" value="1"/>
</dbReference>
<dbReference type="Proteomes" id="UP000697107">
    <property type="component" value="Unassembled WGS sequence"/>
</dbReference>
<dbReference type="EMBL" id="RCMG01000364">
    <property type="protein sequence ID" value="KAG2855710.1"/>
    <property type="molecule type" value="Genomic_DNA"/>
</dbReference>
<protein>
    <submittedName>
        <fullName evidence="3">Uncharacterized protein</fullName>
    </submittedName>
</protein>
<evidence type="ECO:0000313" key="3">
    <source>
        <dbReference type="EMBL" id="KAG2906037.1"/>
    </source>
</evidence>